<dbReference type="Proteomes" id="UP001320119">
    <property type="component" value="Chromosome"/>
</dbReference>
<keyword evidence="5" id="KW-0812">Transmembrane</keyword>
<dbReference type="PANTHER" id="PTHR32552">
    <property type="entry name" value="FERRICHROME IRON RECEPTOR-RELATED"/>
    <property type="match status" value="1"/>
</dbReference>
<dbReference type="InterPro" id="IPR037066">
    <property type="entry name" value="Plug_dom_sf"/>
</dbReference>
<reference evidence="12 13" key="1">
    <citation type="journal article" date="2022" name="IScience">
        <title>An ultrasensitive nanofiber-based assay for enzymatic hydrolysis and deep-sea microbial degradation of cellulose.</title>
        <authorList>
            <person name="Tsudome M."/>
            <person name="Tachioka M."/>
            <person name="Miyazaki M."/>
            <person name="Uchimura K."/>
            <person name="Tsuda M."/>
            <person name="Takaki Y."/>
            <person name="Deguchi S."/>
        </authorList>
    </citation>
    <scope>NUCLEOTIDE SEQUENCE [LARGE SCALE GENOMIC DNA]</scope>
    <source>
        <strain evidence="12 13">GE09</strain>
    </source>
</reference>
<keyword evidence="13" id="KW-1185">Reference proteome</keyword>
<feature type="signal peptide" evidence="11">
    <location>
        <begin position="1"/>
        <end position="23"/>
    </location>
</feature>
<accession>A0AAN1WJJ1</accession>
<dbReference type="AlphaFoldDB" id="A0AAN1WJJ1"/>
<keyword evidence="10" id="KW-0998">Cell outer membrane</keyword>
<sequence length="1067" mass="119645">MNHLKRCGQILLTSLLFILFDVAAQEQNTPSSHTNISTSAAKKEANHKLTFNINIASQQLNDALIILSSQTKSSIAFKQGGPHIPLCPAIVGTMTIENALETLLKNSDYIYKKAGSSFIVKHQTKTQIAAPQTTIKKTPPMEEIFILGYPTGETLPSQHNGAYALTKNYIDLFAIDSAEAIANKIPGIDVNASSSPTLYIRGVGIDDNTDLSDPLVKYYENSMYIPRLNTFAGSWHDVESINVAPGPQNQLYSEASVGGHINVQHKKPDTQNSYSKLAFTTGSYNAQKINAIINASINHQNAFRASLEGYKRDSYLSNITDSSTDIPGRADNKSLRLQYRINNIKGFNALFSHTRFHDDGTGNTSITLTPYLQGARTANFTPRIPDLYNADFDRAHFVNVDSTNRVRSKISQLSVSYNTDIFSIQVNAAQHTGDAFNNTGKNRGLELSGYGGQKTQAINTLNQYDFFSDYKEQSARTAGIGFSLGLDKWSWNNYFSINNERLFWFWGDSDDMANGYIGGQYNTQYRSNSRSLYSELNYSPLPEHTLTAGVRQQSNKKARNGIAILTENSDLPLLRHGSTGFAWNFSDYSIRNPNDFDDKDEVDSNGNPIKNLSPQDLQVVTKREQWEAYRAGIKSWGEEDNVLSYYEQNGYQGNDFYISSQNGKVEDSAIDWNLSYTFDYKNTRDLKQQFYTALTTATSNSGFNDNLSNTTYPTYKAEKALALTAGMVRKRRALGIKVDLFWYKYQDKIAMINVAPSRAFNDVFTSTIQSSNLETTNDFRINIPKARSYGASVDIDYAWNNSWGIRTNVLYLNAEYVKGEIQDSRMAAFSGFTNADPLRFNTPHTNITIPDSDEGTYTHSYNIYDYIAEPQYQQARPGADMNNDGRPSHYYQTACTTGFPNISGDGECYTVLNQAPDIEQPTRSLKGNKMPRSPSWDLYTEINYQKTMGIGSIQVSIGAKYRSDYYLTPYNGNGYEPRSFANSKASPARAIIDEAPSFYDRVPSHVTIDAALRWHTNGAAPWQISLVGKNISNKRYFTNITNTAWTYSVALNTPRTWECSLKKMFNF</sequence>
<evidence type="ECO:0000256" key="7">
    <source>
        <dbReference type="ARBA" id="ARBA00023065"/>
    </source>
</evidence>
<dbReference type="RefSeq" id="WP_236983336.1">
    <property type="nucleotide sequence ID" value="NZ_AP023086.1"/>
</dbReference>
<dbReference type="EMBL" id="AP023086">
    <property type="protein sequence ID" value="BCD98773.1"/>
    <property type="molecule type" value="Genomic_DNA"/>
</dbReference>
<dbReference type="GO" id="GO:0009279">
    <property type="term" value="C:cell outer membrane"/>
    <property type="evidence" value="ECO:0007669"/>
    <property type="project" value="UniProtKB-SubCell"/>
</dbReference>
<keyword evidence="2" id="KW-0813">Transport</keyword>
<evidence type="ECO:0000256" key="5">
    <source>
        <dbReference type="ARBA" id="ARBA00022692"/>
    </source>
</evidence>
<proteinExistence type="predicted"/>
<evidence type="ECO:0000256" key="9">
    <source>
        <dbReference type="ARBA" id="ARBA00023136"/>
    </source>
</evidence>
<evidence type="ECO:0000256" key="2">
    <source>
        <dbReference type="ARBA" id="ARBA00022448"/>
    </source>
</evidence>
<evidence type="ECO:0000256" key="4">
    <source>
        <dbReference type="ARBA" id="ARBA00022496"/>
    </source>
</evidence>
<evidence type="ECO:0000256" key="10">
    <source>
        <dbReference type="ARBA" id="ARBA00023237"/>
    </source>
</evidence>
<feature type="chain" id="PRO_5043051028" description="TonB-dependent receptor" evidence="11">
    <location>
        <begin position="24"/>
        <end position="1067"/>
    </location>
</feature>
<dbReference type="Gene3D" id="2.170.130.10">
    <property type="entry name" value="TonB-dependent receptor, plug domain"/>
    <property type="match status" value="1"/>
</dbReference>
<dbReference type="KEGG" id="marq:MARGE09_P2974"/>
<evidence type="ECO:0000256" key="6">
    <source>
        <dbReference type="ARBA" id="ARBA00023004"/>
    </source>
</evidence>
<organism evidence="12 13">
    <name type="scientific">Marinagarivorans cellulosilyticus</name>
    <dbReference type="NCBI Taxonomy" id="2721545"/>
    <lineage>
        <taxon>Bacteria</taxon>
        <taxon>Pseudomonadati</taxon>
        <taxon>Pseudomonadota</taxon>
        <taxon>Gammaproteobacteria</taxon>
        <taxon>Cellvibrionales</taxon>
        <taxon>Cellvibrionaceae</taxon>
        <taxon>Marinagarivorans</taxon>
    </lineage>
</organism>
<keyword evidence="9" id="KW-0472">Membrane</keyword>
<evidence type="ECO:0000256" key="3">
    <source>
        <dbReference type="ARBA" id="ARBA00022452"/>
    </source>
</evidence>
<evidence type="ECO:0000256" key="8">
    <source>
        <dbReference type="ARBA" id="ARBA00023077"/>
    </source>
</evidence>
<dbReference type="SUPFAM" id="SSF56935">
    <property type="entry name" value="Porins"/>
    <property type="match status" value="1"/>
</dbReference>
<dbReference type="InterPro" id="IPR039426">
    <property type="entry name" value="TonB-dep_rcpt-like"/>
</dbReference>
<comment type="subcellular location">
    <subcellularLocation>
        <location evidence="1">Cell outer membrane</location>
        <topology evidence="1">Multi-pass membrane protein</topology>
    </subcellularLocation>
</comment>
<protein>
    <recommendedName>
        <fullName evidence="14">TonB-dependent receptor</fullName>
    </recommendedName>
</protein>
<evidence type="ECO:0000256" key="1">
    <source>
        <dbReference type="ARBA" id="ARBA00004571"/>
    </source>
</evidence>
<keyword evidence="8" id="KW-0798">TonB box</keyword>
<evidence type="ECO:0008006" key="14">
    <source>
        <dbReference type="Google" id="ProtNLM"/>
    </source>
</evidence>
<evidence type="ECO:0000313" key="12">
    <source>
        <dbReference type="EMBL" id="BCD98773.1"/>
    </source>
</evidence>
<dbReference type="GO" id="GO:0006826">
    <property type="term" value="P:iron ion transport"/>
    <property type="evidence" value="ECO:0007669"/>
    <property type="project" value="UniProtKB-KW"/>
</dbReference>
<dbReference type="Gene3D" id="3.55.50.30">
    <property type="match status" value="1"/>
</dbReference>
<keyword evidence="11" id="KW-0732">Signal</keyword>
<keyword evidence="4" id="KW-0410">Iron transport</keyword>
<name>A0AAN1WJJ1_9GAMM</name>
<evidence type="ECO:0000313" key="13">
    <source>
        <dbReference type="Proteomes" id="UP001320119"/>
    </source>
</evidence>
<keyword evidence="6" id="KW-0408">Iron</keyword>
<dbReference type="PANTHER" id="PTHR32552:SF81">
    <property type="entry name" value="TONB-DEPENDENT OUTER MEMBRANE RECEPTOR"/>
    <property type="match status" value="1"/>
</dbReference>
<evidence type="ECO:0000256" key="11">
    <source>
        <dbReference type="SAM" id="SignalP"/>
    </source>
</evidence>
<gene>
    <name evidence="12" type="ORF">MARGE09_P2974</name>
</gene>
<dbReference type="InterPro" id="IPR036942">
    <property type="entry name" value="Beta-barrel_TonB_sf"/>
</dbReference>
<keyword evidence="3" id="KW-1134">Transmembrane beta strand</keyword>
<keyword evidence="7" id="KW-0406">Ion transport</keyword>
<dbReference type="Gene3D" id="2.40.170.20">
    <property type="entry name" value="TonB-dependent receptor, beta-barrel domain"/>
    <property type="match status" value="1"/>
</dbReference>